<dbReference type="PANTHER" id="PTHR11064">
    <property type="entry name" value="CCAAT-BINDING TRANSCRIPTION FACTOR-RELATED"/>
    <property type="match status" value="1"/>
</dbReference>
<reference evidence="3 4" key="1">
    <citation type="journal article" date="2019" name="PLoS Biol.">
        <title>Sex chromosomes control vertical transmission of feminizing Wolbachia symbionts in an isopod.</title>
        <authorList>
            <person name="Becking T."/>
            <person name="Chebbi M.A."/>
            <person name="Giraud I."/>
            <person name="Moumen B."/>
            <person name="Laverre T."/>
            <person name="Caubet Y."/>
            <person name="Peccoud J."/>
            <person name="Gilbert C."/>
            <person name="Cordaux R."/>
        </authorList>
    </citation>
    <scope>NUCLEOTIDE SEQUENCE [LARGE SCALE GENOMIC DNA]</scope>
    <source>
        <strain evidence="3">ANa2</strain>
        <tissue evidence="3">Whole body excluding digestive tract and cuticle</tissue>
    </source>
</reference>
<proteinExistence type="predicted"/>
<evidence type="ECO:0000256" key="1">
    <source>
        <dbReference type="ARBA" id="ARBA00023125"/>
    </source>
</evidence>
<dbReference type="SUPFAM" id="SSF47113">
    <property type="entry name" value="Histone-fold"/>
    <property type="match status" value="1"/>
</dbReference>
<dbReference type="AlphaFoldDB" id="A0A5N5TK80"/>
<dbReference type="GO" id="GO:0000978">
    <property type="term" value="F:RNA polymerase II cis-regulatory region sequence-specific DNA binding"/>
    <property type="evidence" value="ECO:0007669"/>
    <property type="project" value="TreeGrafter"/>
</dbReference>
<dbReference type="GO" id="GO:0001228">
    <property type="term" value="F:DNA-binding transcription activator activity, RNA polymerase II-specific"/>
    <property type="evidence" value="ECO:0007669"/>
    <property type="project" value="InterPro"/>
</dbReference>
<keyword evidence="4" id="KW-1185">Reference proteome</keyword>
<dbReference type="InterPro" id="IPR027113">
    <property type="entry name" value="Transc_fact_NFYB/HAP3"/>
</dbReference>
<name>A0A5N5TK80_9CRUS</name>
<sequence length="145" mass="16355">MEGAENVDLAMSFIQSEMGEEVHDSEEKSQETLREQDRFLPIANVARIMKKEIPKTGKEKRKTINGEDILWAMNALGFENYVEPLKLYLQKYREANKGEKEGGIEGSFEADYNTITSFGTEHVNQTDIITGYGGPSQQLSTPFSL</sequence>
<protein>
    <submittedName>
        <fullName evidence="3">Nuclear transcription factor Y subunit beta</fullName>
    </submittedName>
</protein>
<dbReference type="PANTHER" id="PTHR11064:SF9">
    <property type="entry name" value="NUCLEAR TRANSCRIPTION FACTOR Y SUBUNIT BETA"/>
    <property type="match status" value="1"/>
</dbReference>
<dbReference type="GO" id="GO:0016602">
    <property type="term" value="C:CCAAT-binding factor complex"/>
    <property type="evidence" value="ECO:0007669"/>
    <property type="project" value="InterPro"/>
</dbReference>
<dbReference type="GO" id="GO:0046982">
    <property type="term" value="F:protein heterodimerization activity"/>
    <property type="evidence" value="ECO:0007669"/>
    <property type="project" value="InterPro"/>
</dbReference>
<dbReference type="EMBL" id="SEYY01000749">
    <property type="protein sequence ID" value="KAB7506561.1"/>
    <property type="molecule type" value="Genomic_DNA"/>
</dbReference>
<dbReference type="Gene3D" id="1.10.20.10">
    <property type="entry name" value="Histone, subunit A"/>
    <property type="match status" value="1"/>
</dbReference>
<dbReference type="OrthoDB" id="386949at2759"/>
<comment type="caution">
    <text evidence="3">The sequence shown here is derived from an EMBL/GenBank/DDBJ whole genome shotgun (WGS) entry which is preliminary data.</text>
</comment>
<organism evidence="3 4">
    <name type="scientific">Armadillidium nasatum</name>
    <dbReference type="NCBI Taxonomy" id="96803"/>
    <lineage>
        <taxon>Eukaryota</taxon>
        <taxon>Metazoa</taxon>
        <taxon>Ecdysozoa</taxon>
        <taxon>Arthropoda</taxon>
        <taxon>Crustacea</taxon>
        <taxon>Multicrustacea</taxon>
        <taxon>Malacostraca</taxon>
        <taxon>Eumalacostraca</taxon>
        <taxon>Peracarida</taxon>
        <taxon>Isopoda</taxon>
        <taxon>Oniscidea</taxon>
        <taxon>Crinocheta</taxon>
        <taxon>Armadillidiidae</taxon>
        <taxon>Armadillidium</taxon>
    </lineage>
</organism>
<keyword evidence="1" id="KW-0238">DNA-binding</keyword>
<evidence type="ECO:0000256" key="2">
    <source>
        <dbReference type="SAM" id="MobiDB-lite"/>
    </source>
</evidence>
<dbReference type="InterPro" id="IPR009072">
    <property type="entry name" value="Histone-fold"/>
</dbReference>
<evidence type="ECO:0000313" key="3">
    <source>
        <dbReference type="EMBL" id="KAB7506561.1"/>
    </source>
</evidence>
<dbReference type="PRINTS" id="PR00615">
    <property type="entry name" value="CCAATSUBUNTA"/>
</dbReference>
<feature type="compositionally biased region" description="Basic and acidic residues" evidence="2">
    <location>
        <begin position="20"/>
        <end position="35"/>
    </location>
</feature>
<evidence type="ECO:0000313" key="4">
    <source>
        <dbReference type="Proteomes" id="UP000326759"/>
    </source>
</evidence>
<dbReference type="CDD" id="cd22907">
    <property type="entry name" value="HFD_NFYB"/>
    <property type="match status" value="1"/>
</dbReference>
<feature type="region of interest" description="Disordered" evidence="2">
    <location>
        <begin position="16"/>
        <end position="35"/>
    </location>
</feature>
<gene>
    <name evidence="3" type="primary">Nfyb</name>
    <name evidence="3" type="ORF">Anas_03587</name>
</gene>
<dbReference type="Proteomes" id="UP000326759">
    <property type="component" value="Unassembled WGS sequence"/>
</dbReference>
<accession>A0A5N5TK80</accession>